<dbReference type="InterPro" id="IPR032710">
    <property type="entry name" value="NTF2-like_dom_sf"/>
</dbReference>
<protein>
    <submittedName>
        <fullName evidence="2">Nuclear transport factor 2 family protein</fullName>
    </submittedName>
</protein>
<sequence>MNNDIISVFHAYNEALIKGDFPAVFETIADDIKWHQPGENTLSGEIVGKQALGEHLGKFAERSNGTFRIITNWVSSNDCFVAANVTFLAERDDEKLDMNGTDLFKIENGQIQEVWLFSSEQDIEDKFWK</sequence>
<accession>A0AAW9NY14</accession>
<dbReference type="SUPFAM" id="SSF54427">
    <property type="entry name" value="NTF2-like"/>
    <property type="match status" value="1"/>
</dbReference>
<dbReference type="Proteomes" id="UP001344888">
    <property type="component" value="Unassembled WGS sequence"/>
</dbReference>
<dbReference type="EMBL" id="JARSFG010000022">
    <property type="protein sequence ID" value="MEC1180153.1"/>
    <property type="molecule type" value="Genomic_DNA"/>
</dbReference>
<dbReference type="CDD" id="cd00531">
    <property type="entry name" value="NTF2_like"/>
    <property type="match status" value="1"/>
</dbReference>
<reference evidence="2 3" key="1">
    <citation type="submission" date="2023-03" db="EMBL/GenBank/DDBJ databases">
        <title>Bacillus Genome Sequencing.</title>
        <authorList>
            <person name="Dunlap C."/>
        </authorList>
    </citation>
    <scope>NUCLEOTIDE SEQUENCE [LARGE SCALE GENOMIC DNA]</scope>
    <source>
        <strain evidence="2 3">B-59205</strain>
    </source>
</reference>
<proteinExistence type="predicted"/>
<dbReference type="Pfam" id="PF12680">
    <property type="entry name" value="SnoaL_2"/>
    <property type="match status" value="1"/>
</dbReference>
<dbReference type="RefSeq" id="WP_326124707.1">
    <property type="nucleotide sequence ID" value="NZ_JARSFG010000022.1"/>
</dbReference>
<comment type="caution">
    <text evidence="2">The sequence shown here is derived from an EMBL/GenBank/DDBJ whole genome shotgun (WGS) entry which is preliminary data.</text>
</comment>
<gene>
    <name evidence="2" type="ORF">P9B03_16745</name>
</gene>
<evidence type="ECO:0000313" key="2">
    <source>
        <dbReference type="EMBL" id="MEC1180153.1"/>
    </source>
</evidence>
<name>A0AAW9NY14_9BACL</name>
<evidence type="ECO:0000313" key="3">
    <source>
        <dbReference type="Proteomes" id="UP001344888"/>
    </source>
</evidence>
<dbReference type="InterPro" id="IPR037401">
    <property type="entry name" value="SnoaL-like"/>
</dbReference>
<feature type="domain" description="SnoaL-like" evidence="1">
    <location>
        <begin position="10"/>
        <end position="113"/>
    </location>
</feature>
<organism evidence="2 3">
    <name type="scientific">Metasolibacillus meyeri</name>
    <dbReference type="NCBI Taxonomy" id="1071052"/>
    <lineage>
        <taxon>Bacteria</taxon>
        <taxon>Bacillati</taxon>
        <taxon>Bacillota</taxon>
        <taxon>Bacilli</taxon>
        <taxon>Bacillales</taxon>
        <taxon>Caryophanaceae</taxon>
        <taxon>Metasolibacillus</taxon>
    </lineage>
</organism>
<dbReference type="Gene3D" id="3.10.450.50">
    <property type="match status" value="1"/>
</dbReference>
<keyword evidence="3" id="KW-1185">Reference proteome</keyword>
<dbReference type="AlphaFoldDB" id="A0AAW9NY14"/>
<evidence type="ECO:0000259" key="1">
    <source>
        <dbReference type="Pfam" id="PF12680"/>
    </source>
</evidence>